<dbReference type="CDD" id="cd07381">
    <property type="entry name" value="MPP_CapA"/>
    <property type="match status" value="1"/>
</dbReference>
<name>A0ABU5HK38_9BACT</name>
<dbReference type="RefSeq" id="WP_321551899.1">
    <property type="nucleotide sequence ID" value="NZ_JAXIVS010000029.1"/>
</dbReference>
<evidence type="ECO:0000313" key="5">
    <source>
        <dbReference type="EMBL" id="MDY7233187.1"/>
    </source>
</evidence>
<feature type="compositionally biased region" description="Low complexity" evidence="2">
    <location>
        <begin position="127"/>
        <end position="138"/>
    </location>
</feature>
<evidence type="ECO:0000256" key="2">
    <source>
        <dbReference type="SAM" id="MobiDB-lite"/>
    </source>
</evidence>
<feature type="chain" id="PRO_5045136429" evidence="3">
    <location>
        <begin position="18"/>
        <end position="489"/>
    </location>
</feature>
<dbReference type="InterPro" id="IPR011990">
    <property type="entry name" value="TPR-like_helical_dom_sf"/>
</dbReference>
<dbReference type="SUPFAM" id="SSF56300">
    <property type="entry name" value="Metallo-dependent phosphatases"/>
    <property type="match status" value="1"/>
</dbReference>
<dbReference type="InterPro" id="IPR052169">
    <property type="entry name" value="CW_Biosynth-Accessory"/>
</dbReference>
<keyword evidence="6" id="KW-1185">Reference proteome</keyword>
<feature type="region of interest" description="Disordered" evidence="2">
    <location>
        <begin position="121"/>
        <end position="160"/>
    </location>
</feature>
<accession>A0ABU5HK38</accession>
<dbReference type="Pfam" id="PF09587">
    <property type="entry name" value="PGA_cap"/>
    <property type="match status" value="1"/>
</dbReference>
<sequence length="489" mass="51604">MPSHLLLLLALATMPPAAPEDSLSDEATVATQQLHAAVVNALLSPSQDPTTAAADAHFARGIEAIKARDSAAAITALSACVQTLPSRVDCRWELGWAYSLENRWTEALAQWTEVQKLKPDQPDLESALAQAQGQAALQERLSKPPEPSQRPAPPKDAKVRLRATGDVMLGTTVPEGYLPPDGAQSVIAAVRGLLEDADLTFVNLEGPLCDGGKTTKCRSNKQCYAFRSPTSYGEVLKEAGVDVASTANNHSGDFGEECRRQTEATLDKLGIAWSGPPGSVATVERNGLRIGTVAFHTSPGCNHLNNLPTAKALVSAVAASHDLVVVSFHGGAEGGKALHVPHGKEKFMGEDRGDLRTFTRAMVDAGAHVVLGHGPHVARAMEFYKGRLIAYSMGNFATYGRFNLQGPQGLGMVLEVELGADGRFLSGRILPTKQQGEGIVVPDPNGGVISLVRRLSAEDFPQSGAQVADDGTLTPRGKAAKLSSQQSAP</sequence>
<dbReference type="PANTHER" id="PTHR33393:SF11">
    <property type="entry name" value="POLYGLUTAMINE SYNTHESIS ACCESSORY PROTEIN RV0574C-RELATED"/>
    <property type="match status" value="1"/>
</dbReference>
<organism evidence="5 6">
    <name type="scientific">Hyalangium rubrum</name>
    <dbReference type="NCBI Taxonomy" id="3103134"/>
    <lineage>
        <taxon>Bacteria</taxon>
        <taxon>Pseudomonadati</taxon>
        <taxon>Myxococcota</taxon>
        <taxon>Myxococcia</taxon>
        <taxon>Myxococcales</taxon>
        <taxon>Cystobacterineae</taxon>
        <taxon>Archangiaceae</taxon>
        <taxon>Hyalangium</taxon>
    </lineage>
</organism>
<dbReference type="InterPro" id="IPR029052">
    <property type="entry name" value="Metallo-depent_PP-like"/>
</dbReference>
<comment type="similarity">
    <text evidence="1">Belongs to the CapA family.</text>
</comment>
<gene>
    <name evidence="5" type="ORF">SYV04_42765</name>
</gene>
<dbReference type="EMBL" id="JAXIVS010000029">
    <property type="protein sequence ID" value="MDY7233187.1"/>
    <property type="molecule type" value="Genomic_DNA"/>
</dbReference>
<evidence type="ECO:0000256" key="3">
    <source>
        <dbReference type="SAM" id="SignalP"/>
    </source>
</evidence>
<dbReference type="PANTHER" id="PTHR33393">
    <property type="entry name" value="POLYGLUTAMINE SYNTHESIS ACCESSORY PROTEIN RV0574C-RELATED"/>
    <property type="match status" value="1"/>
</dbReference>
<evidence type="ECO:0000313" key="6">
    <source>
        <dbReference type="Proteomes" id="UP001291309"/>
    </source>
</evidence>
<dbReference type="Proteomes" id="UP001291309">
    <property type="component" value="Unassembled WGS sequence"/>
</dbReference>
<reference evidence="5 6" key="1">
    <citation type="submission" date="2023-12" db="EMBL/GenBank/DDBJ databases">
        <title>the genome sequence of Hyalangium sp. s54d21.</title>
        <authorList>
            <person name="Zhang X."/>
        </authorList>
    </citation>
    <scope>NUCLEOTIDE SEQUENCE [LARGE SCALE GENOMIC DNA]</scope>
    <source>
        <strain evidence="6">s54d21</strain>
    </source>
</reference>
<evidence type="ECO:0000259" key="4">
    <source>
        <dbReference type="SMART" id="SM00854"/>
    </source>
</evidence>
<dbReference type="Gene3D" id="3.60.21.10">
    <property type="match status" value="1"/>
</dbReference>
<dbReference type="SUPFAM" id="SSF48452">
    <property type="entry name" value="TPR-like"/>
    <property type="match status" value="1"/>
</dbReference>
<dbReference type="Gene3D" id="1.25.40.10">
    <property type="entry name" value="Tetratricopeptide repeat domain"/>
    <property type="match status" value="1"/>
</dbReference>
<evidence type="ECO:0000256" key="1">
    <source>
        <dbReference type="ARBA" id="ARBA00005662"/>
    </source>
</evidence>
<dbReference type="InterPro" id="IPR019079">
    <property type="entry name" value="Capsule_synth_CapA"/>
</dbReference>
<feature type="signal peptide" evidence="3">
    <location>
        <begin position="1"/>
        <end position="17"/>
    </location>
</feature>
<feature type="domain" description="Capsule synthesis protein CapA" evidence="4">
    <location>
        <begin position="160"/>
        <end position="400"/>
    </location>
</feature>
<dbReference type="SMART" id="SM00854">
    <property type="entry name" value="PGA_cap"/>
    <property type="match status" value="1"/>
</dbReference>
<feature type="region of interest" description="Disordered" evidence="2">
    <location>
        <begin position="462"/>
        <end position="489"/>
    </location>
</feature>
<proteinExistence type="inferred from homology"/>
<protein>
    <submittedName>
        <fullName evidence="5">CapA family protein</fullName>
    </submittedName>
</protein>
<keyword evidence="3" id="KW-0732">Signal</keyword>
<comment type="caution">
    <text evidence="5">The sequence shown here is derived from an EMBL/GenBank/DDBJ whole genome shotgun (WGS) entry which is preliminary data.</text>
</comment>